<name>A0ABV9EI41_9ACTN</name>
<dbReference type="Pfam" id="PF13560">
    <property type="entry name" value="HTH_31"/>
    <property type="match status" value="1"/>
</dbReference>
<sequence>MAADLIDPHASVWHLFGAVMRRCREGESKIALRRAAADLYVDYSNLAKWERGERTPPPEIVPRLDEVYGAHGILTALYGTLVRLSAVAESDRLRTGMCLETPAYRNGDDDMERRAALQLLAGLGTLGATSNYGALGGVSGESLRRLLDMSLSQAPQTVDEWESACADHLHALRTRPPAQVATDLLVDLLAIRRQLDTGASTQEVELQRIKAALSTLHANVLTRMGEHGSAVRWWRTARQAADASGDLELRLGVRATESGHGLYGQRDPGTVLRLTQNAQQIAGTRPSLGLALVICSQAKALTVLGRHEDAQRALNTFRDHVAAEPPSASVMPGYWNGGQLLGAESLIYAGAGNEAEAHDAGERLLAFSSDYQVTATVRLHEALCAVVNGGVDQGMRLATTVIDALPQVHNDNMVVGTGRMVLHAVPRDQQKRPSVAEFRQVLALEPARSA</sequence>
<dbReference type="CDD" id="cd00093">
    <property type="entry name" value="HTH_XRE"/>
    <property type="match status" value="1"/>
</dbReference>
<evidence type="ECO:0000313" key="2">
    <source>
        <dbReference type="Proteomes" id="UP001595891"/>
    </source>
</evidence>
<dbReference type="Proteomes" id="UP001595891">
    <property type="component" value="Unassembled WGS sequence"/>
</dbReference>
<organism evidence="1 2">
    <name type="scientific">Sphaerisporangium corydalis</name>
    <dbReference type="NCBI Taxonomy" id="1441875"/>
    <lineage>
        <taxon>Bacteria</taxon>
        <taxon>Bacillati</taxon>
        <taxon>Actinomycetota</taxon>
        <taxon>Actinomycetes</taxon>
        <taxon>Streptosporangiales</taxon>
        <taxon>Streptosporangiaceae</taxon>
        <taxon>Sphaerisporangium</taxon>
    </lineage>
</organism>
<evidence type="ECO:0000313" key="1">
    <source>
        <dbReference type="EMBL" id="MFC4589113.1"/>
    </source>
</evidence>
<dbReference type="RefSeq" id="WP_262849522.1">
    <property type="nucleotide sequence ID" value="NZ_JANZYP010000087.1"/>
</dbReference>
<keyword evidence="2" id="KW-1185">Reference proteome</keyword>
<dbReference type="InterPro" id="IPR001387">
    <property type="entry name" value="Cro/C1-type_HTH"/>
</dbReference>
<accession>A0ABV9EI41</accession>
<gene>
    <name evidence="1" type="ORF">ACFO8L_23690</name>
</gene>
<proteinExistence type="predicted"/>
<dbReference type="EMBL" id="JBHSFN010000014">
    <property type="protein sequence ID" value="MFC4589113.1"/>
    <property type="molecule type" value="Genomic_DNA"/>
</dbReference>
<reference evidence="2" key="1">
    <citation type="journal article" date="2019" name="Int. J. Syst. Evol. Microbiol.">
        <title>The Global Catalogue of Microorganisms (GCM) 10K type strain sequencing project: providing services to taxonomists for standard genome sequencing and annotation.</title>
        <authorList>
            <consortium name="The Broad Institute Genomics Platform"/>
            <consortium name="The Broad Institute Genome Sequencing Center for Infectious Disease"/>
            <person name="Wu L."/>
            <person name="Ma J."/>
        </authorList>
    </citation>
    <scope>NUCLEOTIDE SEQUENCE [LARGE SCALE GENOMIC DNA]</scope>
    <source>
        <strain evidence="2">CCUG 49560</strain>
    </source>
</reference>
<protein>
    <submittedName>
        <fullName evidence="1">Helix-turn-helix domain-containing protein</fullName>
    </submittedName>
</protein>
<comment type="caution">
    <text evidence="1">The sequence shown here is derived from an EMBL/GenBank/DDBJ whole genome shotgun (WGS) entry which is preliminary data.</text>
</comment>